<evidence type="ECO:0000256" key="1">
    <source>
        <dbReference type="SAM" id="SignalP"/>
    </source>
</evidence>
<proteinExistence type="predicted"/>
<dbReference type="InterPro" id="IPR010281">
    <property type="entry name" value="DUF885"/>
</dbReference>
<dbReference type="PANTHER" id="PTHR33361:SF2">
    <property type="entry name" value="DUF885 DOMAIN-CONTAINING PROTEIN"/>
    <property type="match status" value="1"/>
</dbReference>
<name>A0A6J4KJ36_9BACT</name>
<dbReference type="PANTHER" id="PTHR33361">
    <property type="entry name" value="GLR0591 PROTEIN"/>
    <property type="match status" value="1"/>
</dbReference>
<evidence type="ECO:0008006" key="3">
    <source>
        <dbReference type="Google" id="ProtNLM"/>
    </source>
</evidence>
<reference evidence="2" key="1">
    <citation type="submission" date="2020-02" db="EMBL/GenBank/DDBJ databases">
        <authorList>
            <person name="Meier V. D."/>
        </authorList>
    </citation>
    <scope>NUCLEOTIDE SEQUENCE</scope>
    <source>
        <strain evidence="2">AVDCRST_MAG68</strain>
    </source>
</reference>
<dbReference type="PROSITE" id="PS51257">
    <property type="entry name" value="PROKAR_LIPOPROTEIN"/>
    <property type="match status" value="1"/>
</dbReference>
<feature type="chain" id="PRO_5027112094" description="DUF885 domain-containing protein" evidence="1">
    <location>
        <begin position="20"/>
        <end position="591"/>
    </location>
</feature>
<dbReference type="Pfam" id="PF05960">
    <property type="entry name" value="DUF885"/>
    <property type="match status" value="1"/>
</dbReference>
<evidence type="ECO:0000313" key="2">
    <source>
        <dbReference type="EMBL" id="CAA9304907.1"/>
    </source>
</evidence>
<protein>
    <recommendedName>
        <fullName evidence="3">DUF885 domain-containing protein</fullName>
    </recommendedName>
</protein>
<sequence>MKRITCGLLVLASACAPRATPPATPTPAAAPRSAAAEVTAIADDYMARAVEESPELVTYLGLPGKSHGGLTDNSPEALAASDRREDEWAARLARVDSAAVGEGPERLTYGFLRQALESARQSRVCRGELWAVSQLTGWQTQYPFLASIQPVGTPELRDQALARFRQLPRFIDNETGRLRTGLAQGYSSPRLNVRRVIEQLDGLIAPAPAQSPFFAAAQRDSTPEFRRAWEALIASEINPALRRHRDFLRDEYLPAAREAIAVSTLPNGAECYRAQVRAFTTLELDPRQIHQTGLEQIARIDAEMLAIARRSFATSDVPALLTAFRTERRYGFQTRQEIIDFTTRAMDRARREMPKWFGRMPRADVVIEPYREFEEKSAPLGSYDAPAEDGSRPGIYHINTYEPEKQTRVGAESTAFHEAIPGHHLQLAIAQERKDAHPLTRFLGNSGFSEGWGLYAERLADEMGLFSSDLDRMGLLSNEALRAARMVVDPGMHVLGWTRQQAIDYMLAHTAETRGSIEDEVDRYIVWPGQATAYMVGSLEIMRLRDLARRELGPRFDIRVFHDKVLEDGTVTLPMLREKIQRWVTQARQPR</sequence>
<dbReference type="AlphaFoldDB" id="A0A6J4KJ36"/>
<keyword evidence="1" id="KW-0732">Signal</keyword>
<feature type="signal peptide" evidence="1">
    <location>
        <begin position="1"/>
        <end position="19"/>
    </location>
</feature>
<organism evidence="2">
    <name type="scientific">uncultured Gemmatimonadota bacterium</name>
    <dbReference type="NCBI Taxonomy" id="203437"/>
    <lineage>
        <taxon>Bacteria</taxon>
        <taxon>Pseudomonadati</taxon>
        <taxon>Gemmatimonadota</taxon>
        <taxon>environmental samples</taxon>
    </lineage>
</organism>
<dbReference type="EMBL" id="CADCTW010000042">
    <property type="protein sequence ID" value="CAA9304907.1"/>
    <property type="molecule type" value="Genomic_DNA"/>
</dbReference>
<accession>A0A6J4KJ36</accession>
<gene>
    <name evidence="2" type="ORF">AVDCRST_MAG68-747</name>
</gene>